<name>A0AAD7K4W3_9AGAR</name>
<protein>
    <submittedName>
        <fullName evidence="2">Uncharacterized protein</fullName>
    </submittedName>
</protein>
<dbReference type="Proteomes" id="UP001215280">
    <property type="component" value="Unassembled WGS sequence"/>
</dbReference>
<comment type="caution">
    <text evidence="2">The sequence shown here is derived from an EMBL/GenBank/DDBJ whole genome shotgun (WGS) entry which is preliminary data.</text>
</comment>
<evidence type="ECO:0000256" key="1">
    <source>
        <dbReference type="SAM" id="MobiDB-lite"/>
    </source>
</evidence>
<proteinExistence type="predicted"/>
<dbReference type="AlphaFoldDB" id="A0AAD7K4W3"/>
<gene>
    <name evidence="2" type="ORF">DFH07DRAFT_952138</name>
</gene>
<organism evidence="2 3">
    <name type="scientific">Mycena maculata</name>
    <dbReference type="NCBI Taxonomy" id="230809"/>
    <lineage>
        <taxon>Eukaryota</taxon>
        <taxon>Fungi</taxon>
        <taxon>Dikarya</taxon>
        <taxon>Basidiomycota</taxon>
        <taxon>Agaricomycotina</taxon>
        <taxon>Agaricomycetes</taxon>
        <taxon>Agaricomycetidae</taxon>
        <taxon>Agaricales</taxon>
        <taxon>Marasmiineae</taxon>
        <taxon>Mycenaceae</taxon>
        <taxon>Mycena</taxon>
    </lineage>
</organism>
<evidence type="ECO:0000313" key="2">
    <source>
        <dbReference type="EMBL" id="KAJ7775760.1"/>
    </source>
</evidence>
<reference evidence="2" key="1">
    <citation type="submission" date="2023-03" db="EMBL/GenBank/DDBJ databases">
        <title>Massive genome expansion in bonnet fungi (Mycena s.s.) driven by repeated elements and novel gene families across ecological guilds.</title>
        <authorList>
            <consortium name="Lawrence Berkeley National Laboratory"/>
            <person name="Harder C.B."/>
            <person name="Miyauchi S."/>
            <person name="Viragh M."/>
            <person name="Kuo A."/>
            <person name="Thoen E."/>
            <person name="Andreopoulos B."/>
            <person name="Lu D."/>
            <person name="Skrede I."/>
            <person name="Drula E."/>
            <person name="Henrissat B."/>
            <person name="Morin E."/>
            <person name="Kohler A."/>
            <person name="Barry K."/>
            <person name="LaButti K."/>
            <person name="Morin E."/>
            <person name="Salamov A."/>
            <person name="Lipzen A."/>
            <person name="Mereny Z."/>
            <person name="Hegedus B."/>
            <person name="Baldrian P."/>
            <person name="Stursova M."/>
            <person name="Weitz H."/>
            <person name="Taylor A."/>
            <person name="Grigoriev I.V."/>
            <person name="Nagy L.G."/>
            <person name="Martin F."/>
            <person name="Kauserud H."/>
        </authorList>
    </citation>
    <scope>NUCLEOTIDE SEQUENCE</scope>
    <source>
        <strain evidence="2">CBHHK188m</strain>
    </source>
</reference>
<feature type="region of interest" description="Disordered" evidence="1">
    <location>
        <begin position="26"/>
        <end position="53"/>
    </location>
</feature>
<accession>A0AAD7K4W3</accession>
<sequence>MNLRLAEQSWTGHYVLDFRKLLAESTDPSVPGPDDDPNQPVFSMLMGNSSHVQ</sequence>
<dbReference type="EMBL" id="JARJLG010000014">
    <property type="protein sequence ID" value="KAJ7775760.1"/>
    <property type="molecule type" value="Genomic_DNA"/>
</dbReference>
<evidence type="ECO:0000313" key="3">
    <source>
        <dbReference type="Proteomes" id="UP001215280"/>
    </source>
</evidence>
<keyword evidence="3" id="KW-1185">Reference proteome</keyword>